<reference evidence="3" key="1">
    <citation type="journal article" date="2023" name="Mol. Phylogenet. Evol.">
        <title>Genome-scale phylogeny and comparative genomics of the fungal order Sordariales.</title>
        <authorList>
            <person name="Hensen N."/>
            <person name="Bonometti L."/>
            <person name="Westerberg I."/>
            <person name="Brannstrom I.O."/>
            <person name="Guillou S."/>
            <person name="Cros-Aarteil S."/>
            <person name="Calhoun S."/>
            <person name="Haridas S."/>
            <person name="Kuo A."/>
            <person name="Mondo S."/>
            <person name="Pangilinan J."/>
            <person name="Riley R."/>
            <person name="LaButti K."/>
            <person name="Andreopoulos B."/>
            <person name="Lipzen A."/>
            <person name="Chen C."/>
            <person name="Yan M."/>
            <person name="Daum C."/>
            <person name="Ng V."/>
            <person name="Clum A."/>
            <person name="Steindorff A."/>
            <person name="Ohm R.A."/>
            <person name="Martin F."/>
            <person name="Silar P."/>
            <person name="Natvig D.O."/>
            <person name="Lalanne C."/>
            <person name="Gautier V."/>
            <person name="Ament-Velasquez S.L."/>
            <person name="Kruys A."/>
            <person name="Hutchinson M.I."/>
            <person name="Powell A.J."/>
            <person name="Barry K."/>
            <person name="Miller A.N."/>
            <person name="Grigoriev I.V."/>
            <person name="Debuchy R."/>
            <person name="Gladieux P."/>
            <person name="Hiltunen Thoren M."/>
            <person name="Johannesson H."/>
        </authorList>
    </citation>
    <scope>NUCLEOTIDE SEQUENCE</scope>
    <source>
        <strain evidence="3">CBS 560.94</strain>
    </source>
</reference>
<dbReference type="Proteomes" id="UP001278500">
    <property type="component" value="Unassembled WGS sequence"/>
</dbReference>
<evidence type="ECO:0000313" key="4">
    <source>
        <dbReference type="Proteomes" id="UP001278500"/>
    </source>
</evidence>
<evidence type="ECO:0000313" key="3">
    <source>
        <dbReference type="EMBL" id="KAK3339111.1"/>
    </source>
</evidence>
<dbReference type="EMBL" id="JAUEPP010000007">
    <property type="protein sequence ID" value="KAK3339111.1"/>
    <property type="molecule type" value="Genomic_DNA"/>
</dbReference>
<keyword evidence="2" id="KW-0472">Membrane</keyword>
<proteinExistence type="predicted"/>
<dbReference type="RefSeq" id="XP_062678471.1">
    <property type="nucleotide sequence ID" value="XM_062829192.1"/>
</dbReference>
<accession>A0AAE0MNV7</accession>
<keyword evidence="4" id="KW-1185">Reference proteome</keyword>
<sequence length="145" mass="15688">MKSGSSKSCINAVAVAITIIITLIIANPIIAWYFPLGVFVLNDPLPLKACPDFALQYRYRGRTSGGGAALRAPSPSVLTTVAAAEMSQNSSENEEEDEKEDKRSVTLADHTVTLSASHVEAAGVNRELQLRFSVKSNKRRSRVAR</sequence>
<gene>
    <name evidence="3" type="ORF">B0H65DRAFT_541901</name>
</gene>
<feature type="region of interest" description="Disordered" evidence="1">
    <location>
        <begin position="83"/>
        <end position="104"/>
    </location>
</feature>
<dbReference type="GeneID" id="87866346"/>
<evidence type="ECO:0000256" key="2">
    <source>
        <dbReference type="SAM" id="Phobius"/>
    </source>
</evidence>
<protein>
    <submittedName>
        <fullName evidence="3">Uncharacterized protein</fullName>
    </submittedName>
</protein>
<reference evidence="3" key="2">
    <citation type="submission" date="2023-06" db="EMBL/GenBank/DDBJ databases">
        <authorList>
            <consortium name="Lawrence Berkeley National Laboratory"/>
            <person name="Haridas S."/>
            <person name="Hensen N."/>
            <person name="Bonometti L."/>
            <person name="Westerberg I."/>
            <person name="Brannstrom I.O."/>
            <person name="Guillou S."/>
            <person name="Cros-Aarteil S."/>
            <person name="Calhoun S."/>
            <person name="Kuo A."/>
            <person name="Mondo S."/>
            <person name="Pangilinan J."/>
            <person name="Riley R."/>
            <person name="Labutti K."/>
            <person name="Andreopoulos B."/>
            <person name="Lipzen A."/>
            <person name="Chen C."/>
            <person name="Yanf M."/>
            <person name="Daum C."/>
            <person name="Ng V."/>
            <person name="Clum A."/>
            <person name="Steindorff A."/>
            <person name="Ohm R."/>
            <person name="Martin F."/>
            <person name="Silar P."/>
            <person name="Natvig D."/>
            <person name="Lalanne C."/>
            <person name="Gautier V."/>
            <person name="Ament-Velasquez S.L."/>
            <person name="Kruys A."/>
            <person name="Hutchinson M.I."/>
            <person name="Powell A.J."/>
            <person name="Barry K."/>
            <person name="Miller A.N."/>
            <person name="Grigoriev I.V."/>
            <person name="Debuchy R."/>
            <person name="Gladieux P."/>
            <person name="Thoren M.H."/>
            <person name="Johannesson H."/>
        </authorList>
    </citation>
    <scope>NUCLEOTIDE SEQUENCE</scope>
    <source>
        <strain evidence="3">CBS 560.94</strain>
    </source>
</reference>
<dbReference type="AlphaFoldDB" id="A0AAE0MNV7"/>
<evidence type="ECO:0000256" key="1">
    <source>
        <dbReference type="SAM" id="MobiDB-lite"/>
    </source>
</evidence>
<comment type="caution">
    <text evidence="3">The sequence shown here is derived from an EMBL/GenBank/DDBJ whole genome shotgun (WGS) entry which is preliminary data.</text>
</comment>
<keyword evidence="2" id="KW-0812">Transmembrane</keyword>
<keyword evidence="2" id="KW-1133">Transmembrane helix</keyword>
<organism evidence="3 4">
    <name type="scientific">Neurospora tetraspora</name>
    <dbReference type="NCBI Taxonomy" id="94610"/>
    <lineage>
        <taxon>Eukaryota</taxon>
        <taxon>Fungi</taxon>
        <taxon>Dikarya</taxon>
        <taxon>Ascomycota</taxon>
        <taxon>Pezizomycotina</taxon>
        <taxon>Sordariomycetes</taxon>
        <taxon>Sordariomycetidae</taxon>
        <taxon>Sordariales</taxon>
        <taxon>Sordariaceae</taxon>
        <taxon>Neurospora</taxon>
    </lineage>
</organism>
<feature type="transmembrane region" description="Helical" evidence="2">
    <location>
        <begin position="12"/>
        <end position="34"/>
    </location>
</feature>
<name>A0AAE0MNV7_9PEZI</name>